<dbReference type="EMBL" id="BA000058">
    <property type="protein sequence ID" value="BAO04736.1"/>
    <property type="molecule type" value="Genomic_DNA"/>
</dbReference>
<accession>A0A060N2Z5</accession>
<gene>
    <name evidence="1" type="ORF">CBO05P1_017</name>
</gene>
<dbReference type="HOGENOM" id="CLU_2367844_0_0_9"/>
<name>A0A060N2Z5_CLOBO</name>
<dbReference type="Proteomes" id="UP000054164">
    <property type="component" value="Unassembled WGS sequence"/>
</dbReference>
<dbReference type="RefSeq" id="WP_030031770.1">
    <property type="nucleotide sequence ID" value="NZ_BA000058.1"/>
</dbReference>
<reference evidence="1" key="1">
    <citation type="submission" date="2013-10" db="EMBL/GenBank/DDBJ databases">
        <title>Draft genome sequence of Clostridium botulinum type B strain Osaka05.</title>
        <authorList>
            <person name="Sakaguchi Y."/>
            <person name="Hosomi K."/>
            <person name="Uchiyama J."/>
            <person name="Ogura Y."/>
            <person name="Sakaguchi M."/>
            <person name="Kohda T."/>
            <person name="Mukamoto M."/>
            <person name="Misawa N."/>
            <person name="Matsuzaki S."/>
            <person name="Hayashi T."/>
            <person name="Kozaki S."/>
        </authorList>
    </citation>
    <scope>NUCLEOTIDE SEQUENCE</scope>
    <source>
        <strain evidence="1">Osaka05</strain>
    </source>
</reference>
<protein>
    <submittedName>
        <fullName evidence="1">Uncharacterized protein</fullName>
    </submittedName>
</protein>
<dbReference type="AlphaFoldDB" id="A0A060N2Z5"/>
<sequence length="95" mass="11573">MEFYYENSMGEHGTFSEKDLVKAIYTAWNIEADLYLYINEDWQIIFEPWESNEYNSNLLKSYGYKMIDKDKHREIVEIKTGKIIRYDWTEVKQLV</sequence>
<organism evidence="1">
    <name type="scientific">Clostridium botulinum B str. Osaka05</name>
    <dbReference type="NCBI Taxonomy" id="1407017"/>
    <lineage>
        <taxon>Bacteria</taxon>
        <taxon>Bacillati</taxon>
        <taxon>Bacillota</taxon>
        <taxon>Clostridia</taxon>
        <taxon>Eubacteriales</taxon>
        <taxon>Clostridiaceae</taxon>
        <taxon>Clostridium</taxon>
    </lineage>
</organism>
<evidence type="ECO:0000313" key="1">
    <source>
        <dbReference type="EMBL" id="BAO04736.1"/>
    </source>
</evidence>
<proteinExistence type="predicted"/>